<reference evidence="1 2" key="1">
    <citation type="journal article" date="2015" name="Genome Announc.">
        <title>Expanding the biotechnology potential of lactobacilli through comparative genomics of 213 strains and associated genera.</title>
        <authorList>
            <person name="Sun Z."/>
            <person name="Harris H.M."/>
            <person name="McCann A."/>
            <person name="Guo C."/>
            <person name="Argimon S."/>
            <person name="Zhang W."/>
            <person name="Yang X."/>
            <person name="Jeffery I.B."/>
            <person name="Cooney J.C."/>
            <person name="Kagawa T.F."/>
            <person name="Liu W."/>
            <person name="Song Y."/>
            <person name="Salvetti E."/>
            <person name="Wrobel A."/>
            <person name="Rasinkangas P."/>
            <person name="Parkhill J."/>
            <person name="Rea M.C."/>
            <person name="O'Sullivan O."/>
            <person name="Ritari J."/>
            <person name="Douillard F.P."/>
            <person name="Paul Ross R."/>
            <person name="Yang R."/>
            <person name="Briner A.E."/>
            <person name="Felis G.E."/>
            <person name="de Vos W.M."/>
            <person name="Barrangou R."/>
            <person name="Klaenhammer T.R."/>
            <person name="Caufield P.W."/>
            <person name="Cui Y."/>
            <person name="Zhang H."/>
            <person name="O'Toole P.W."/>
        </authorList>
    </citation>
    <scope>NUCLEOTIDE SEQUENCE [LARGE SCALE GENOMIC DNA]</scope>
    <source>
        <strain evidence="1 2">DSM 20515</strain>
    </source>
</reference>
<dbReference type="SUPFAM" id="SSF55729">
    <property type="entry name" value="Acyl-CoA N-acyltransferases (Nat)"/>
    <property type="match status" value="1"/>
</dbReference>
<comment type="caution">
    <text evidence="1">The sequence shown here is derived from an EMBL/GenBank/DDBJ whole genome shotgun (WGS) entry which is preliminary data.</text>
</comment>
<dbReference type="InterPro" id="IPR016181">
    <property type="entry name" value="Acyl_CoA_acyltransferase"/>
</dbReference>
<dbReference type="Gene3D" id="3.40.630.30">
    <property type="match status" value="1"/>
</dbReference>
<sequence length="182" mass="20449">MKRGILMASQLATSLNQQVAYQVRVLTHEDDDQIYALQKANQAFFSLFMDHHLTQKEAVADLDNVATQAKQEQKHYLGFFDGDTLIASLDLTIDYPGPKIVWVGQYLTDEAVLTDAQKTDLLNQVLETLRQLAAQTVQLILPKRDKSGQKFYEGLKFETVSETKAPLAGSSVDVVVYQRQLS</sequence>
<organism evidence="1 2">
    <name type="scientific">Secundilactobacillus collinoides DSM 20515 = JCM 1123</name>
    <dbReference type="NCBI Taxonomy" id="1423733"/>
    <lineage>
        <taxon>Bacteria</taxon>
        <taxon>Bacillati</taxon>
        <taxon>Bacillota</taxon>
        <taxon>Bacilli</taxon>
        <taxon>Lactobacillales</taxon>
        <taxon>Lactobacillaceae</taxon>
        <taxon>Secundilactobacillus</taxon>
    </lineage>
</organism>
<dbReference type="EMBL" id="AYYR01000053">
    <property type="protein sequence ID" value="KRM75407.1"/>
    <property type="molecule type" value="Genomic_DNA"/>
</dbReference>
<dbReference type="AlphaFoldDB" id="A0A0R2B7J2"/>
<dbReference type="PATRIC" id="fig|1423733.4.peg.2390"/>
<accession>A0A0R2B7J2</accession>
<protein>
    <recommendedName>
        <fullName evidence="3">N-acetyltransferase domain-containing protein</fullName>
    </recommendedName>
</protein>
<evidence type="ECO:0008006" key="3">
    <source>
        <dbReference type="Google" id="ProtNLM"/>
    </source>
</evidence>
<evidence type="ECO:0000313" key="2">
    <source>
        <dbReference type="Proteomes" id="UP000051845"/>
    </source>
</evidence>
<dbReference type="Proteomes" id="UP000051845">
    <property type="component" value="Unassembled WGS sequence"/>
</dbReference>
<name>A0A0R2B7J2_SECCO</name>
<dbReference type="STRING" id="33960.TY91_05885"/>
<gene>
    <name evidence="1" type="ORF">FC82_GL002278</name>
</gene>
<proteinExistence type="predicted"/>
<evidence type="ECO:0000313" key="1">
    <source>
        <dbReference type="EMBL" id="KRM75407.1"/>
    </source>
</evidence>